<keyword evidence="11" id="KW-1185">Reference proteome</keyword>
<evidence type="ECO:0000259" key="7">
    <source>
        <dbReference type="Pfam" id="PF07731"/>
    </source>
</evidence>
<evidence type="ECO:0000313" key="9">
    <source>
        <dbReference type="EMBL" id="CAF1182915.1"/>
    </source>
</evidence>
<dbReference type="OrthoDB" id="2121828at2759"/>
<evidence type="ECO:0000256" key="4">
    <source>
        <dbReference type="ARBA" id="ARBA00023008"/>
    </source>
</evidence>
<dbReference type="Pfam" id="PF00394">
    <property type="entry name" value="Cu-oxidase"/>
    <property type="match status" value="1"/>
</dbReference>
<evidence type="ECO:0000256" key="2">
    <source>
        <dbReference type="ARBA" id="ARBA00022723"/>
    </source>
</evidence>
<dbReference type="Pfam" id="PF07731">
    <property type="entry name" value="Cu-oxidase_2"/>
    <property type="match status" value="1"/>
</dbReference>
<feature type="signal peptide" evidence="5">
    <location>
        <begin position="1"/>
        <end position="22"/>
    </location>
</feature>
<protein>
    <recommendedName>
        <fullName evidence="12">Laccase</fullName>
    </recommendedName>
</protein>
<reference evidence="9" key="1">
    <citation type="submission" date="2021-02" db="EMBL/GenBank/DDBJ databases">
        <authorList>
            <person name="Nowell W R."/>
        </authorList>
    </citation>
    <scope>NUCLEOTIDE SEQUENCE</scope>
</reference>
<dbReference type="EMBL" id="CAJNOQ010007918">
    <property type="protein sequence ID" value="CAF1182915.1"/>
    <property type="molecule type" value="Genomic_DNA"/>
</dbReference>
<keyword evidence="5" id="KW-0732">Signal</keyword>
<evidence type="ECO:0000259" key="6">
    <source>
        <dbReference type="Pfam" id="PF00394"/>
    </source>
</evidence>
<dbReference type="PANTHER" id="PTHR11709">
    <property type="entry name" value="MULTI-COPPER OXIDASE"/>
    <property type="match status" value="1"/>
</dbReference>
<dbReference type="PROSITE" id="PS00080">
    <property type="entry name" value="MULTICOPPER_OXIDASE2"/>
    <property type="match status" value="1"/>
</dbReference>
<dbReference type="Proteomes" id="UP000681722">
    <property type="component" value="Unassembled WGS sequence"/>
</dbReference>
<evidence type="ECO:0000256" key="1">
    <source>
        <dbReference type="ARBA" id="ARBA00010609"/>
    </source>
</evidence>
<feature type="domain" description="Plastocyanin-like" evidence="7">
    <location>
        <begin position="379"/>
        <end position="495"/>
    </location>
</feature>
<dbReference type="FunFam" id="2.60.40.420:FF:000045">
    <property type="entry name" value="Laccase 2"/>
    <property type="match status" value="1"/>
</dbReference>
<dbReference type="PROSITE" id="PS00079">
    <property type="entry name" value="MULTICOPPER_OXIDASE1"/>
    <property type="match status" value="1"/>
</dbReference>
<feature type="chain" id="PRO_5036226192" description="Laccase" evidence="5">
    <location>
        <begin position="23"/>
        <end position="542"/>
    </location>
</feature>
<evidence type="ECO:0000259" key="8">
    <source>
        <dbReference type="Pfam" id="PF07732"/>
    </source>
</evidence>
<comment type="caution">
    <text evidence="9">The sequence shown here is derived from an EMBL/GenBank/DDBJ whole genome shotgun (WGS) entry which is preliminary data.</text>
</comment>
<dbReference type="EMBL" id="CAJOBC010007918">
    <property type="protein sequence ID" value="CAF3947293.1"/>
    <property type="molecule type" value="Genomic_DNA"/>
</dbReference>
<comment type="similarity">
    <text evidence="1">Belongs to the multicopper oxidase family.</text>
</comment>
<dbReference type="PANTHER" id="PTHR11709:SF394">
    <property type="entry name" value="FI03373P-RELATED"/>
    <property type="match status" value="1"/>
</dbReference>
<keyword evidence="2" id="KW-0479">Metal-binding</keyword>
<evidence type="ECO:0000313" key="10">
    <source>
        <dbReference type="EMBL" id="CAF3947293.1"/>
    </source>
</evidence>
<dbReference type="Proteomes" id="UP000663829">
    <property type="component" value="Unassembled WGS sequence"/>
</dbReference>
<organism evidence="9 11">
    <name type="scientific">Didymodactylos carnosus</name>
    <dbReference type="NCBI Taxonomy" id="1234261"/>
    <lineage>
        <taxon>Eukaryota</taxon>
        <taxon>Metazoa</taxon>
        <taxon>Spiralia</taxon>
        <taxon>Gnathifera</taxon>
        <taxon>Rotifera</taxon>
        <taxon>Eurotatoria</taxon>
        <taxon>Bdelloidea</taxon>
        <taxon>Philodinida</taxon>
        <taxon>Philodinidae</taxon>
        <taxon>Didymodactylos</taxon>
    </lineage>
</organism>
<proteinExistence type="inferred from homology"/>
<dbReference type="Pfam" id="PF07732">
    <property type="entry name" value="Cu-oxidase_3"/>
    <property type="match status" value="1"/>
</dbReference>
<dbReference type="InterPro" id="IPR033138">
    <property type="entry name" value="Cu_oxidase_CS"/>
</dbReference>
<evidence type="ECO:0000313" key="11">
    <source>
        <dbReference type="Proteomes" id="UP000663829"/>
    </source>
</evidence>
<dbReference type="InterPro" id="IPR011706">
    <property type="entry name" value="Cu-oxidase_C"/>
</dbReference>
<keyword evidence="3" id="KW-0560">Oxidoreductase</keyword>
<dbReference type="InterPro" id="IPR008972">
    <property type="entry name" value="Cupredoxin"/>
</dbReference>
<dbReference type="GO" id="GO:0005507">
    <property type="term" value="F:copper ion binding"/>
    <property type="evidence" value="ECO:0007669"/>
    <property type="project" value="InterPro"/>
</dbReference>
<dbReference type="CDD" id="cd13858">
    <property type="entry name" value="CuRO_1_tcLCC2_insect_like"/>
    <property type="match status" value="1"/>
</dbReference>
<dbReference type="InterPro" id="IPR001117">
    <property type="entry name" value="Cu-oxidase_2nd"/>
</dbReference>
<sequence>MLFQRLLLISFFRCIFLYTANWTVEYIRGNPDGYYRVITTINNQSTPGPTIEVYENEIVDIHLHNKLSTETVSVHWHGMHQTQKTGWMDGVPYVTMYPVAPGEVFHYQFQARQIGTHWYHSHAGVQYPDGVFGAIIVKDKNDLYTNKIKTDYTVILNDWYHHDAIELGAELADNVHPDYFPEYVSGLMNGKGRYNCSTQEIQSLICVPNHEYQLYNVELNQIYRFRIISAASGHTFNFSIDNHDLTIIAMDGIYVEPFVVQRLKLYVAQRYDILVTMNQPIANYWIRATIFDSQVIKGILHYANAPDSVDPTSQPSEPKTVLINSMQLSPTVHIQYNESDPFEQWVLNFTCRNDSYKCEINGVQFGLPNKPTLLSMYEKDEKHKAQTHIIEVPTNTNVRLILNNLGSMSHPFHIHGHDFYVLGIGDAYFDHPHPFDNDTKKLRFNNPPKRDTEQINEYSWMVLQFYSNNPGSWFFHCHIDWHLEAGLALVINYKDGSSIEKPPNDYPIKTNYKQADAAAQQRKVNVIILLPVVIIILQLCLA</sequence>
<dbReference type="Gene3D" id="2.60.40.420">
    <property type="entry name" value="Cupredoxins - blue copper proteins"/>
    <property type="match status" value="3"/>
</dbReference>
<dbReference type="InterPro" id="IPR002355">
    <property type="entry name" value="Cu_oxidase_Cu_BS"/>
</dbReference>
<evidence type="ECO:0000256" key="3">
    <source>
        <dbReference type="ARBA" id="ARBA00023002"/>
    </source>
</evidence>
<gene>
    <name evidence="9" type="ORF">GPM918_LOCUS22799</name>
    <name evidence="10" type="ORF">SRO942_LOCUS22797</name>
</gene>
<keyword evidence="4" id="KW-0186">Copper</keyword>
<name>A0A814V756_9BILA</name>
<feature type="domain" description="Plastocyanin-like" evidence="8">
    <location>
        <begin position="24"/>
        <end position="141"/>
    </location>
</feature>
<dbReference type="GO" id="GO:0016491">
    <property type="term" value="F:oxidoreductase activity"/>
    <property type="evidence" value="ECO:0007669"/>
    <property type="project" value="UniProtKB-KW"/>
</dbReference>
<accession>A0A814V756</accession>
<dbReference type="AlphaFoldDB" id="A0A814V756"/>
<dbReference type="InterPro" id="IPR045087">
    <property type="entry name" value="Cu-oxidase_fam"/>
</dbReference>
<dbReference type="InterPro" id="IPR011707">
    <property type="entry name" value="Cu-oxidase-like_N"/>
</dbReference>
<dbReference type="SUPFAM" id="SSF49503">
    <property type="entry name" value="Cupredoxins"/>
    <property type="match status" value="3"/>
</dbReference>
<evidence type="ECO:0008006" key="12">
    <source>
        <dbReference type="Google" id="ProtNLM"/>
    </source>
</evidence>
<evidence type="ECO:0000256" key="5">
    <source>
        <dbReference type="SAM" id="SignalP"/>
    </source>
</evidence>
<feature type="domain" description="Plastocyanin-like" evidence="6">
    <location>
        <begin position="151"/>
        <end position="304"/>
    </location>
</feature>